<gene>
    <name evidence="1" type="ORF">CKJ66_04660</name>
</gene>
<sequence length="62" mass="6775">MAGAYCRYCSHRCFVFRQVIVGGELIWSGHMATCAKGAAHDKRSLGVDFRQAHNPHAPEAAS</sequence>
<dbReference type="Proteomes" id="UP000217768">
    <property type="component" value="Unassembled WGS sequence"/>
</dbReference>
<accession>A0A2A2ZNG4</accession>
<name>A0A2A2ZNG4_MYCAV</name>
<organism evidence="1 2">
    <name type="scientific">Mycobacterium avium</name>
    <dbReference type="NCBI Taxonomy" id="1764"/>
    <lineage>
        <taxon>Bacteria</taxon>
        <taxon>Bacillati</taxon>
        <taxon>Actinomycetota</taxon>
        <taxon>Actinomycetes</taxon>
        <taxon>Mycobacteriales</taxon>
        <taxon>Mycobacteriaceae</taxon>
        <taxon>Mycobacterium</taxon>
        <taxon>Mycobacterium avium complex (MAC)</taxon>
    </lineage>
</organism>
<evidence type="ECO:0000313" key="1">
    <source>
        <dbReference type="EMBL" id="PBA27900.1"/>
    </source>
</evidence>
<reference evidence="1 2" key="1">
    <citation type="submission" date="2017-08" db="EMBL/GenBank/DDBJ databases">
        <title>Phylogenetic analysis of Mycobacterium avium complex whole genomes.</title>
        <authorList>
            <person name="Caverly L.J."/>
            <person name="Spilker T."/>
            <person name="Lipuma J."/>
        </authorList>
    </citation>
    <scope>NUCLEOTIDE SEQUENCE [LARGE SCALE GENOMIC DNA]</scope>
    <source>
        <strain evidence="1 2">FLAC0165</strain>
    </source>
</reference>
<protein>
    <submittedName>
        <fullName evidence="1">Uncharacterized protein</fullName>
    </submittedName>
</protein>
<dbReference type="EMBL" id="NSFD01000005">
    <property type="protein sequence ID" value="PBA27900.1"/>
    <property type="molecule type" value="Genomic_DNA"/>
</dbReference>
<evidence type="ECO:0000313" key="2">
    <source>
        <dbReference type="Proteomes" id="UP000217768"/>
    </source>
</evidence>
<dbReference type="RefSeq" id="WP_095794995.1">
    <property type="nucleotide sequence ID" value="NZ_NSFD01000005.1"/>
</dbReference>
<dbReference type="AlphaFoldDB" id="A0A2A2ZNG4"/>
<comment type="caution">
    <text evidence="1">The sequence shown here is derived from an EMBL/GenBank/DDBJ whole genome shotgun (WGS) entry which is preliminary data.</text>
</comment>
<proteinExistence type="predicted"/>